<dbReference type="GO" id="GO:0009450">
    <property type="term" value="P:gamma-aminobutyric acid catabolic process"/>
    <property type="evidence" value="ECO:0007669"/>
    <property type="project" value="TreeGrafter"/>
</dbReference>
<proteinExistence type="inferred from homology"/>
<dbReference type="InterPro" id="IPR016163">
    <property type="entry name" value="Ald_DH_C"/>
</dbReference>
<dbReference type="PANTHER" id="PTHR43353">
    <property type="entry name" value="SUCCINATE-SEMIALDEHYDE DEHYDROGENASE, MITOCHONDRIAL"/>
    <property type="match status" value="1"/>
</dbReference>
<protein>
    <submittedName>
        <fullName evidence="4">Alpha-ketoglutaric semialdehyde dehydrogenase</fullName>
        <ecNumber evidence="4">1.2.1.26</ecNumber>
    </submittedName>
</protein>
<dbReference type="FunFam" id="3.40.605.10:FF:000007">
    <property type="entry name" value="NAD/NADP-dependent betaine aldehyde dehydrogenase"/>
    <property type="match status" value="1"/>
</dbReference>
<dbReference type="OrthoDB" id="9812625at2"/>
<dbReference type="InterPro" id="IPR015590">
    <property type="entry name" value="Aldehyde_DH_dom"/>
</dbReference>
<keyword evidence="4" id="KW-0614">Plasmid</keyword>
<dbReference type="Pfam" id="PF00171">
    <property type="entry name" value="Aldedh"/>
    <property type="match status" value="1"/>
</dbReference>
<dbReference type="AlphaFoldDB" id="A0A221K8N9"/>
<dbReference type="PROSITE" id="PS00070">
    <property type="entry name" value="ALDEHYDE_DEHYDR_CYS"/>
    <property type="match status" value="1"/>
</dbReference>
<organism evidence="4 5">
    <name type="scientific">Pseudosulfitobacter pseudonitzschiae</name>
    <dbReference type="NCBI Taxonomy" id="1402135"/>
    <lineage>
        <taxon>Bacteria</taxon>
        <taxon>Pseudomonadati</taxon>
        <taxon>Pseudomonadota</taxon>
        <taxon>Alphaproteobacteria</taxon>
        <taxon>Rhodobacterales</taxon>
        <taxon>Roseobacteraceae</taxon>
        <taxon>Pseudosulfitobacter</taxon>
    </lineage>
</organism>
<evidence type="ECO:0000259" key="3">
    <source>
        <dbReference type="Pfam" id="PF00171"/>
    </source>
</evidence>
<dbReference type="EMBL" id="CP022419">
    <property type="protein sequence ID" value="ASM75335.1"/>
    <property type="molecule type" value="Genomic_DNA"/>
</dbReference>
<dbReference type="InterPro" id="IPR016162">
    <property type="entry name" value="Ald_DH_N"/>
</dbReference>
<dbReference type="GO" id="GO:0004777">
    <property type="term" value="F:succinate-semialdehyde dehydrogenase (NAD+) activity"/>
    <property type="evidence" value="ECO:0007669"/>
    <property type="project" value="TreeGrafter"/>
</dbReference>
<keyword evidence="5" id="KW-1185">Reference proteome</keyword>
<dbReference type="InterPro" id="IPR050740">
    <property type="entry name" value="Aldehyde_DH_Superfamily"/>
</dbReference>
<name>A0A221K8N9_9RHOB</name>
<dbReference type="PANTHER" id="PTHR43353:SF5">
    <property type="entry name" value="SUCCINATE-SEMIALDEHYDE DEHYDROGENASE, MITOCHONDRIAL"/>
    <property type="match status" value="1"/>
</dbReference>
<evidence type="ECO:0000256" key="1">
    <source>
        <dbReference type="ARBA" id="ARBA00009986"/>
    </source>
</evidence>
<evidence type="ECO:0000256" key="2">
    <source>
        <dbReference type="ARBA" id="ARBA00023002"/>
    </source>
</evidence>
<dbReference type="InterPro" id="IPR016161">
    <property type="entry name" value="Ald_DH/histidinol_DH"/>
</dbReference>
<dbReference type="Gene3D" id="3.40.605.10">
    <property type="entry name" value="Aldehyde Dehydrogenase, Chain A, domain 1"/>
    <property type="match status" value="1"/>
</dbReference>
<comment type="similarity">
    <text evidence="1">Belongs to the aldehyde dehydrogenase family.</text>
</comment>
<reference evidence="4 5" key="1">
    <citation type="submission" date="2017-07" db="EMBL/GenBank/DDBJ databases">
        <title>Genome Sequence of Sulfitobacter pseudonitzschiae Strain SMR1 Isolated from a culture of the Diatom Skeletonema marinoi.</title>
        <authorList>
            <person name="Topel M."/>
            <person name="Pinder M.I.M."/>
            <person name="Johansson O.N."/>
            <person name="Kourtchenko O."/>
            <person name="Godhe A."/>
            <person name="Clarke A.K."/>
        </authorList>
    </citation>
    <scope>NUCLEOTIDE SEQUENCE [LARGE SCALE GENOMIC DNA]</scope>
    <source>
        <strain evidence="4 5">SMR1</strain>
        <plasmid evidence="4 5">pSMR1-4</plasmid>
    </source>
</reference>
<feature type="domain" description="Aldehyde dehydrogenase" evidence="3">
    <location>
        <begin position="19"/>
        <end position="476"/>
    </location>
</feature>
<dbReference type="EC" id="1.2.1.26" evidence="4"/>
<dbReference type="SUPFAM" id="SSF53720">
    <property type="entry name" value="ALDH-like"/>
    <property type="match status" value="1"/>
</dbReference>
<dbReference type="GO" id="GO:0047533">
    <property type="term" value="F:2,5-dioxovalerate dehydrogenase (NADP+) activity"/>
    <property type="evidence" value="ECO:0007669"/>
    <property type="project" value="UniProtKB-EC"/>
</dbReference>
<dbReference type="KEGG" id="spse:SULPSESMR1_04143"/>
<dbReference type="InterPro" id="IPR016160">
    <property type="entry name" value="Ald_DH_CS_CYS"/>
</dbReference>
<keyword evidence="2 4" id="KW-0560">Oxidoreductase</keyword>
<dbReference type="FunFam" id="3.40.309.10:FF:000009">
    <property type="entry name" value="Aldehyde dehydrogenase A"/>
    <property type="match status" value="1"/>
</dbReference>
<dbReference type="RefSeq" id="WP_089423335.1">
    <property type="nucleotide sequence ID" value="NZ_CP022419.1"/>
</dbReference>
<dbReference type="CDD" id="cd07103">
    <property type="entry name" value="ALDH_F5_SSADH_GabD"/>
    <property type="match status" value="1"/>
</dbReference>
<evidence type="ECO:0000313" key="5">
    <source>
        <dbReference type="Proteomes" id="UP000199754"/>
    </source>
</evidence>
<geneLocation type="plasmid" evidence="4 5">
    <name>pSMR1-4</name>
</geneLocation>
<dbReference type="Proteomes" id="UP000199754">
    <property type="component" value="Plasmid pSMR1-4"/>
</dbReference>
<accession>A0A221K8N9</accession>
<dbReference type="Gene3D" id="3.40.309.10">
    <property type="entry name" value="Aldehyde Dehydrogenase, Chain A, domain 2"/>
    <property type="match status" value="1"/>
</dbReference>
<sequence length="482" mass="50829">MTTQNPEYGRPALFVDGKWITDTPRSGEVINPATGEVLASFPIAEPEHIELALSSALSGFEVWSNMAPDARARIMNNAAAAIREKSEESARHMTLELGKPLADSRAEVENCAALLEWCAKAATEQQDRPLDARPGFESLKVRKEPIGPVAAFAPWNFPASLAARKMASALAVGCSVIVKPAEETPMSFIAIVKALDFAGLPRGVVNLLIGDPAQISTQLIASPVIRKVAFTGSTTVGQKLAAMAGAEAKPSVMELGGHAPVVVFDDADIDRAIGLSVVAKARNAGQVCVAPTRYLVQDDVYDAFADGFAKAFGALKLGDGLQPDSQMGPVLSPARLEAVDALVQDAVAKGARLLTGGRRLNRPGNFYAPTVLADVPPEARVMQEEPFGPIAVVNRFSTFEDAVSVANNTDFALGAYAFTGSQETADRISDALDAGMVGINGYSVVFLDSPLGGRRYSGFGSEGGYEGLDAYRITKFISQAVA</sequence>
<gene>
    <name evidence="4" type="primary">araE</name>
    <name evidence="4" type="ORF">SULPSESMR1_04143</name>
</gene>
<evidence type="ECO:0000313" key="4">
    <source>
        <dbReference type="EMBL" id="ASM75335.1"/>
    </source>
</evidence>